<gene>
    <name evidence="2" type="ORF">CLV78_10839</name>
</gene>
<dbReference type="AlphaFoldDB" id="A0A2T0RKS2"/>
<protein>
    <submittedName>
        <fullName evidence="2">Uncharacterized protein DUF1801</fullName>
    </submittedName>
</protein>
<evidence type="ECO:0000259" key="1">
    <source>
        <dbReference type="Pfam" id="PF08818"/>
    </source>
</evidence>
<dbReference type="InterPro" id="IPR014922">
    <property type="entry name" value="YdhG-like"/>
</dbReference>
<reference evidence="2 3" key="1">
    <citation type="submission" date="2018-03" db="EMBL/GenBank/DDBJ databases">
        <title>Genomic Encyclopedia of Archaeal and Bacterial Type Strains, Phase II (KMG-II): from individual species to whole genera.</title>
        <authorList>
            <person name="Goeker M."/>
        </authorList>
    </citation>
    <scope>NUCLEOTIDE SEQUENCE [LARGE SCALE GENOMIC DNA]</scope>
    <source>
        <strain evidence="2 3">DSM 29328</strain>
    </source>
</reference>
<dbReference type="Pfam" id="PF08818">
    <property type="entry name" value="DUF1801"/>
    <property type="match status" value="1"/>
</dbReference>
<dbReference type="OrthoDB" id="5951444at2"/>
<accession>A0A2T0RKS2</accession>
<dbReference type="RefSeq" id="WP_106206267.1">
    <property type="nucleotide sequence ID" value="NZ_PVTD01000008.1"/>
</dbReference>
<keyword evidence="3" id="KW-1185">Reference proteome</keyword>
<evidence type="ECO:0000313" key="3">
    <source>
        <dbReference type="Proteomes" id="UP000239480"/>
    </source>
</evidence>
<dbReference type="Proteomes" id="UP000239480">
    <property type="component" value="Unassembled WGS sequence"/>
</dbReference>
<comment type="caution">
    <text evidence="2">The sequence shown here is derived from an EMBL/GenBank/DDBJ whole genome shotgun (WGS) entry which is preliminary data.</text>
</comment>
<proteinExistence type="predicted"/>
<dbReference type="EMBL" id="PVTD01000008">
    <property type="protein sequence ID" value="PRY21768.1"/>
    <property type="molecule type" value="Genomic_DNA"/>
</dbReference>
<sequence length="142" mass="15806">MPQNKTQPTDVDPLAFLASVEPARRREDGLALDAMFRKVTGFEPVMWGESIIGYGRYAYKYSSGHSGQFLATGFSPRKANLVLYIMPGYAEFEPILRDLGKHRLGKSCLYINKLADVDMVVLARLVSAGLEGLNAIWPVRPE</sequence>
<evidence type="ECO:0000313" key="2">
    <source>
        <dbReference type="EMBL" id="PRY21768.1"/>
    </source>
</evidence>
<name>A0A2T0RKS2_9RHOB</name>
<organism evidence="2 3">
    <name type="scientific">Aliiruegeria haliotis</name>
    <dbReference type="NCBI Taxonomy" id="1280846"/>
    <lineage>
        <taxon>Bacteria</taxon>
        <taxon>Pseudomonadati</taxon>
        <taxon>Pseudomonadota</taxon>
        <taxon>Alphaproteobacteria</taxon>
        <taxon>Rhodobacterales</taxon>
        <taxon>Roseobacteraceae</taxon>
        <taxon>Aliiruegeria</taxon>
    </lineage>
</organism>
<feature type="domain" description="YdhG-like" evidence="1">
    <location>
        <begin position="25"/>
        <end position="127"/>
    </location>
</feature>